<proteinExistence type="predicted"/>
<gene>
    <name evidence="1" type="ORF">IDJ81_13730</name>
</gene>
<organism evidence="1 2">
    <name type="scientific">Tsuneonella flava</name>
    <dbReference type="NCBI Taxonomy" id="2055955"/>
    <lineage>
        <taxon>Bacteria</taxon>
        <taxon>Pseudomonadati</taxon>
        <taxon>Pseudomonadota</taxon>
        <taxon>Alphaproteobacteria</taxon>
        <taxon>Sphingomonadales</taxon>
        <taxon>Erythrobacteraceae</taxon>
        <taxon>Tsuneonella</taxon>
    </lineage>
</organism>
<name>A0ABX7KDT2_9SPHN</name>
<accession>A0ABX7KDT2</accession>
<sequence length="103" mass="11314">MFVVLLIVDPSSQELGPPAIPGRFIILAAHTDDLRVIERAGFRRDGNEIYLPIEFDIKKIADGLRNDDLAEAMEPVVRAAKALLVAGEAFQRLRDAMVAKANS</sequence>
<evidence type="ECO:0000313" key="2">
    <source>
        <dbReference type="Proteomes" id="UP000663637"/>
    </source>
</evidence>
<evidence type="ECO:0000313" key="1">
    <source>
        <dbReference type="EMBL" id="QSB46249.1"/>
    </source>
</evidence>
<dbReference type="Proteomes" id="UP000663637">
    <property type="component" value="Chromosome"/>
</dbReference>
<keyword evidence="2" id="KW-1185">Reference proteome</keyword>
<reference evidence="1 2" key="1">
    <citation type="submission" date="2020-09" db="EMBL/GenBank/DDBJ databases">
        <title>Complete genome sequence of altererythrobacter flavus SS-21NJ, isolated from Dongying oil sludge in Shandong province.</title>
        <authorList>
            <person name="Sun S."/>
            <person name="Zhang Z."/>
        </authorList>
    </citation>
    <scope>NUCLEOTIDE SEQUENCE [LARGE SCALE GENOMIC DNA]</scope>
    <source>
        <strain evidence="1 2">SS-21NJ</strain>
    </source>
</reference>
<dbReference type="EMBL" id="CP061510">
    <property type="protein sequence ID" value="QSB46249.1"/>
    <property type="molecule type" value="Genomic_DNA"/>
</dbReference>
<protein>
    <submittedName>
        <fullName evidence="1">Uncharacterized protein</fullName>
    </submittedName>
</protein>
<dbReference type="RefSeq" id="WP_205441737.1">
    <property type="nucleotide sequence ID" value="NZ_CP061510.1"/>
</dbReference>